<dbReference type="Proteomes" id="UP000036464">
    <property type="component" value="Unassembled WGS sequence"/>
</dbReference>
<comment type="caution">
    <text evidence="7">The sequence shown here is derived from an EMBL/GenBank/DDBJ whole genome shotgun (WGS) entry which is preliminary data.</text>
</comment>
<keyword evidence="8" id="KW-1185">Reference proteome</keyword>
<keyword evidence="4" id="KW-0274">FAD</keyword>
<dbReference type="InterPro" id="IPR036250">
    <property type="entry name" value="AcylCo_DH-like_C"/>
</dbReference>
<dbReference type="InterPro" id="IPR037069">
    <property type="entry name" value="AcylCoA_DH/ox_N_sf"/>
</dbReference>
<evidence type="ECO:0000256" key="5">
    <source>
        <dbReference type="ARBA" id="ARBA00023002"/>
    </source>
</evidence>
<comment type="cofactor">
    <cofactor evidence="1">
        <name>FAD</name>
        <dbReference type="ChEBI" id="CHEBI:57692"/>
    </cofactor>
</comment>
<keyword evidence="5" id="KW-0560">Oxidoreductase</keyword>
<dbReference type="InterPro" id="IPR009100">
    <property type="entry name" value="AcylCoA_DH/oxidase_NM_dom_sf"/>
</dbReference>
<dbReference type="SUPFAM" id="SSF47203">
    <property type="entry name" value="Acyl-CoA dehydrogenase C-terminal domain-like"/>
    <property type="match status" value="1"/>
</dbReference>
<evidence type="ECO:0000313" key="8">
    <source>
        <dbReference type="Proteomes" id="UP000036464"/>
    </source>
</evidence>
<dbReference type="SUPFAM" id="SSF56645">
    <property type="entry name" value="Acyl-CoA dehydrogenase NM domain-like"/>
    <property type="match status" value="1"/>
</dbReference>
<dbReference type="Pfam" id="PF00441">
    <property type="entry name" value="Acyl-CoA_dh_1"/>
    <property type="match status" value="1"/>
</dbReference>
<protein>
    <submittedName>
        <fullName evidence="7">Acyl-CoA dehydrogenase</fullName>
    </submittedName>
</protein>
<dbReference type="Gene3D" id="1.10.540.10">
    <property type="entry name" value="Acyl-CoA dehydrogenase/oxidase, N-terminal domain"/>
    <property type="match status" value="1"/>
</dbReference>
<dbReference type="InterPro" id="IPR009075">
    <property type="entry name" value="AcylCo_DH/oxidase_C"/>
</dbReference>
<comment type="similarity">
    <text evidence="2">Belongs to the acyl-CoA dehydrogenase family.</text>
</comment>
<organism evidence="7 8">
    <name type="scientific">Mycolicibacter heraklionensis</name>
    <dbReference type="NCBI Taxonomy" id="512402"/>
    <lineage>
        <taxon>Bacteria</taxon>
        <taxon>Bacillati</taxon>
        <taxon>Actinomycetota</taxon>
        <taxon>Actinomycetes</taxon>
        <taxon>Mycobacteriales</taxon>
        <taxon>Mycobacteriaceae</taxon>
        <taxon>Mycolicibacter</taxon>
    </lineage>
</organism>
<reference evidence="7 8" key="1">
    <citation type="submission" date="2015-05" db="EMBL/GenBank/DDBJ databases">
        <title>Genome sequence of Mycobacterium heraklionense Davo strain.</title>
        <authorList>
            <person name="Greninger A.L."/>
            <person name="Cunningham G."/>
            <person name="Miller S."/>
        </authorList>
    </citation>
    <scope>NUCLEOTIDE SEQUENCE [LARGE SCALE GENOMIC DNA]</scope>
    <source>
        <strain evidence="7 8">Davo</strain>
    </source>
</reference>
<evidence type="ECO:0000259" key="6">
    <source>
        <dbReference type="Pfam" id="PF00441"/>
    </source>
</evidence>
<feature type="domain" description="Acyl-CoA dehydrogenase/oxidase C-terminal" evidence="6">
    <location>
        <begin position="216"/>
        <end position="358"/>
    </location>
</feature>
<dbReference type="Gene3D" id="1.20.140.10">
    <property type="entry name" value="Butyryl-CoA Dehydrogenase, subunit A, domain 3"/>
    <property type="match status" value="1"/>
</dbReference>
<evidence type="ECO:0000313" key="7">
    <source>
        <dbReference type="EMBL" id="KLO28768.1"/>
    </source>
</evidence>
<proteinExistence type="inferred from homology"/>
<evidence type="ECO:0000256" key="4">
    <source>
        <dbReference type="ARBA" id="ARBA00022827"/>
    </source>
</evidence>
<dbReference type="EMBL" id="LDPO01000008">
    <property type="protein sequence ID" value="KLO28768.1"/>
    <property type="molecule type" value="Genomic_DNA"/>
</dbReference>
<name>A0ABR5FF74_9MYCO</name>
<dbReference type="RefSeq" id="WP_047319327.1">
    <property type="nucleotide sequence ID" value="NZ_LDPO01000008.1"/>
</dbReference>
<gene>
    <name evidence="7" type="ORF">ABW16_11605</name>
</gene>
<dbReference type="PANTHER" id="PTHR43884:SF20">
    <property type="entry name" value="ACYL-COA DEHYDROGENASE FADE28"/>
    <property type="match status" value="1"/>
</dbReference>
<accession>A0ABR5FF74</accession>
<evidence type="ECO:0000256" key="3">
    <source>
        <dbReference type="ARBA" id="ARBA00022630"/>
    </source>
</evidence>
<dbReference type="PANTHER" id="PTHR43884">
    <property type="entry name" value="ACYL-COA DEHYDROGENASE"/>
    <property type="match status" value="1"/>
</dbReference>
<sequence>MDIGLHSDQIGLRNNVREVLAAECPPDFVRHAMADQHRWQSLWKTVVDLGWTAVADVSTGPAGDGTALGVIDLVVVLEACGAALAPVPLLSSAGLAAGVLRAGRGAFDDTVAELVDGTVATLAVQSPGQRMPAPPMTVTDGLVSGRADHVPDLARAELVVTLATDGSTGEVFAVVLRPGDGVRIDPVESVDPARPLANLEVHARPESLAPVDVTTALTVPLIAAAAELIGVADSALAHAVTFAKSRVQFGKAIGSFQGVKHALANNHVALERARSLTYAAAAQLDDPARTPADGWTAAALAKAAAGEAALSCVRTAVQVHGAIAQTWEHDMHLYLRRAWHGAALLGDSQTLYHAVGRRFICGETDD</sequence>
<evidence type="ECO:0000256" key="2">
    <source>
        <dbReference type="ARBA" id="ARBA00009347"/>
    </source>
</evidence>
<keyword evidence="3" id="KW-0285">Flavoprotein</keyword>
<evidence type="ECO:0000256" key="1">
    <source>
        <dbReference type="ARBA" id="ARBA00001974"/>
    </source>
</evidence>